<evidence type="ECO:0000256" key="1">
    <source>
        <dbReference type="SAM" id="MobiDB-lite"/>
    </source>
</evidence>
<name>A0A147IJE9_9SPHN</name>
<proteinExistence type="predicted"/>
<gene>
    <name evidence="2" type="ORF">SB4_18765</name>
</gene>
<feature type="non-terminal residue" evidence="2">
    <location>
        <position position="111"/>
    </location>
</feature>
<reference evidence="2 3" key="1">
    <citation type="journal article" date="2016" name="Front. Microbiol.">
        <title>Genomic Resource of Rice Seed Associated Bacteria.</title>
        <authorList>
            <person name="Midha S."/>
            <person name="Bansal K."/>
            <person name="Sharma S."/>
            <person name="Kumar N."/>
            <person name="Patil P.P."/>
            <person name="Chaudhry V."/>
            <person name="Patil P.B."/>
        </authorList>
    </citation>
    <scope>NUCLEOTIDE SEQUENCE [LARGE SCALE GENOMIC DNA]</scope>
    <source>
        <strain evidence="2 3">SB4</strain>
    </source>
</reference>
<dbReference type="EMBL" id="LDTE01000210">
    <property type="protein sequence ID" value="KTT92316.1"/>
    <property type="molecule type" value="Genomic_DNA"/>
</dbReference>
<accession>A0A147IJE9</accession>
<dbReference type="AlphaFoldDB" id="A0A147IJE9"/>
<feature type="region of interest" description="Disordered" evidence="1">
    <location>
        <begin position="1"/>
        <end position="62"/>
    </location>
</feature>
<evidence type="ECO:0000313" key="2">
    <source>
        <dbReference type="EMBL" id="KTT92316.1"/>
    </source>
</evidence>
<organism evidence="2 3">
    <name type="scientific">Sphingomonas sanguinis</name>
    <dbReference type="NCBI Taxonomy" id="33051"/>
    <lineage>
        <taxon>Bacteria</taxon>
        <taxon>Pseudomonadati</taxon>
        <taxon>Pseudomonadota</taxon>
        <taxon>Alphaproteobacteria</taxon>
        <taxon>Sphingomonadales</taxon>
        <taxon>Sphingomonadaceae</taxon>
        <taxon>Sphingomonas</taxon>
    </lineage>
</organism>
<protein>
    <submittedName>
        <fullName evidence="2">Uncharacterized protein</fullName>
    </submittedName>
</protein>
<sequence>MQDRLDDAGFLQPGDARQRHHAVFADPQRQRQDRGGIGAQRVRHTDYDGVAGGAVRDEADLGPRQRVADRVVDRLRAQVQADQRGTVEFDDDTLGPPRRLELDALGAGQLF</sequence>
<comment type="caution">
    <text evidence="2">The sequence shown here is derived from an EMBL/GenBank/DDBJ whole genome shotgun (WGS) entry which is preliminary data.</text>
</comment>
<evidence type="ECO:0000313" key="3">
    <source>
        <dbReference type="Proteomes" id="UP000074072"/>
    </source>
</evidence>
<dbReference type="Proteomes" id="UP000074072">
    <property type="component" value="Unassembled WGS sequence"/>
</dbReference>